<protein>
    <recommendedName>
        <fullName evidence="4">DUF401 family protein</fullName>
    </recommendedName>
</protein>
<feature type="transmembrane region" description="Helical" evidence="1">
    <location>
        <begin position="324"/>
        <end position="344"/>
    </location>
</feature>
<dbReference type="PATRIC" id="fig|742823.3.peg.1500"/>
<evidence type="ECO:0008006" key="4">
    <source>
        <dbReference type="Google" id="ProtNLM"/>
    </source>
</evidence>
<dbReference type="eggNOG" id="COG1906">
    <property type="taxonomic scope" value="Bacteria"/>
</dbReference>
<feature type="transmembrane region" description="Helical" evidence="1">
    <location>
        <begin position="294"/>
        <end position="318"/>
    </location>
</feature>
<dbReference type="STRING" id="742823.HMPREF9465_01509"/>
<keyword evidence="1" id="KW-0812">Transmembrane</keyword>
<reference evidence="2 3" key="1">
    <citation type="submission" date="2012-05" db="EMBL/GenBank/DDBJ databases">
        <title>The Genome Sequence of Sutterella wadsworthensis 2_1_59BFAA.</title>
        <authorList>
            <consortium name="The Broad Institute Genome Sequencing Platform"/>
            <person name="Earl A."/>
            <person name="Ward D."/>
            <person name="Feldgarden M."/>
            <person name="Gevers D."/>
            <person name="Daigneault M."/>
            <person name="Strauss J."/>
            <person name="Allen-Vercoe E."/>
            <person name="Walker B."/>
            <person name="Young S.K."/>
            <person name="Zeng Q."/>
            <person name="Gargeya S."/>
            <person name="Fitzgerald M."/>
            <person name="Haas B."/>
            <person name="Abouelleil A."/>
            <person name="Alvarado L."/>
            <person name="Arachchi H.M."/>
            <person name="Berlin A.M."/>
            <person name="Chapman S.B."/>
            <person name="Goldberg J."/>
            <person name="Griggs A."/>
            <person name="Gujja S."/>
            <person name="Hansen M."/>
            <person name="Howarth C."/>
            <person name="Imamovic A."/>
            <person name="Larimer J."/>
            <person name="McCowen C."/>
            <person name="Montmayeur A."/>
            <person name="Murphy C."/>
            <person name="Neiman D."/>
            <person name="Pearson M."/>
            <person name="Priest M."/>
            <person name="Roberts A."/>
            <person name="Saif S."/>
            <person name="Shea T."/>
            <person name="Sisk P."/>
            <person name="Sykes S."/>
            <person name="Wortman J."/>
            <person name="Nusbaum C."/>
            <person name="Birren B."/>
        </authorList>
    </citation>
    <scope>NUCLEOTIDE SEQUENCE [LARGE SCALE GENOMIC DNA]</scope>
    <source>
        <strain evidence="2 3">2_1_59BFAA</strain>
    </source>
</reference>
<dbReference type="PANTHER" id="PTHR39556">
    <property type="entry name" value="PROTEIN, PUTATIVE-RELATED"/>
    <property type="match status" value="1"/>
</dbReference>
<comment type="caution">
    <text evidence="2">The sequence shown here is derived from an EMBL/GenBank/DDBJ whole genome shotgun (WGS) entry which is preliminary data.</text>
</comment>
<feature type="transmembrane region" description="Helical" evidence="1">
    <location>
        <begin position="191"/>
        <end position="211"/>
    </location>
</feature>
<dbReference type="AlphaFoldDB" id="K1KGK7"/>
<dbReference type="EMBL" id="ADMG01000035">
    <property type="protein sequence ID" value="EKB30819.1"/>
    <property type="molecule type" value="Genomic_DNA"/>
</dbReference>
<organism evidence="2 3">
    <name type="scientific">Sutterella wadsworthensis 2_1_59BFAA</name>
    <dbReference type="NCBI Taxonomy" id="742823"/>
    <lineage>
        <taxon>Bacteria</taxon>
        <taxon>Pseudomonadati</taxon>
        <taxon>Pseudomonadota</taxon>
        <taxon>Betaproteobacteria</taxon>
        <taxon>Burkholderiales</taxon>
        <taxon>Sutterellaceae</taxon>
        <taxon>Sutterella</taxon>
    </lineage>
</organism>
<evidence type="ECO:0000313" key="2">
    <source>
        <dbReference type="EMBL" id="EKB30819.1"/>
    </source>
</evidence>
<feature type="transmembrane region" description="Helical" evidence="1">
    <location>
        <begin position="78"/>
        <end position="95"/>
    </location>
</feature>
<feature type="transmembrane region" description="Helical" evidence="1">
    <location>
        <begin position="20"/>
        <end position="37"/>
    </location>
</feature>
<dbReference type="HOGENOM" id="CLU_056143_0_0_4"/>
<keyword evidence="1" id="KW-0472">Membrane</keyword>
<evidence type="ECO:0000256" key="1">
    <source>
        <dbReference type="SAM" id="Phobius"/>
    </source>
</evidence>
<feature type="transmembrane region" description="Helical" evidence="1">
    <location>
        <begin position="402"/>
        <end position="423"/>
    </location>
</feature>
<evidence type="ECO:0000313" key="3">
    <source>
        <dbReference type="Proteomes" id="UP000005835"/>
    </source>
</evidence>
<dbReference type="InterPro" id="IPR007294">
    <property type="entry name" value="DUF401"/>
</dbReference>
<feature type="transmembrane region" description="Helical" evidence="1">
    <location>
        <begin position="356"/>
        <end position="382"/>
    </location>
</feature>
<accession>K1KGK7</accession>
<feature type="transmembrane region" description="Helical" evidence="1">
    <location>
        <begin position="256"/>
        <end position="274"/>
    </location>
</feature>
<feature type="transmembrane region" description="Helical" evidence="1">
    <location>
        <begin position="232"/>
        <end position="250"/>
    </location>
</feature>
<keyword evidence="3" id="KW-1185">Reference proteome</keyword>
<gene>
    <name evidence="2" type="ORF">HMPREF9465_01509</name>
</gene>
<dbReference type="Pfam" id="PF04165">
    <property type="entry name" value="DUF401"/>
    <property type="match status" value="1"/>
</dbReference>
<keyword evidence="1" id="KW-1133">Transmembrane helix</keyword>
<sequence>MHIRGPRIQEGPPITKATTMNVFLLIAAAIILIVVLLRFKCPIGPAILAGGALLWLFEDPTLRALTEAGHDMLTMNRTYDLLFALYFVMCLEIQLRRSGTLKGMVDALNRFFSSTKVVISSMPAFLGLLPSVGGARFSAPIVETACEGMDIKPESKAAINFWFRHICEFASPIIPGMILGCAIAHVSVADLVIHLFWMSVVAFAAGWFVMVRPLKFEEKRRKAELSSEQRRTDLINVVLAIAPVLLSVVLMMAFNLSAALAMGAVVVLLIPVLLMMKRGVSVKDVFVGAADWRLLLNVGCILFFIQLLEATGILHQIITCFEGSALPVPVIIALTSFVIGILTGMSQGHVAIVMPIVAGLMPGSLDLAGVAMVFGVAGQMITPTHVCLTITIDYFKSDFFKTLVPVILAEAIVLVVFSVWTWLTWAA</sequence>
<dbReference type="Proteomes" id="UP000005835">
    <property type="component" value="Unassembled WGS sequence"/>
</dbReference>
<dbReference type="PANTHER" id="PTHR39556:SF1">
    <property type="entry name" value="PROTEIN, PUTATIVE-RELATED"/>
    <property type="match status" value="1"/>
</dbReference>
<proteinExistence type="predicted"/>
<name>K1KGK7_9BURK</name>
<feature type="transmembrane region" description="Helical" evidence="1">
    <location>
        <begin position="166"/>
        <end position="185"/>
    </location>
</feature>